<evidence type="ECO:0000313" key="3">
    <source>
        <dbReference type="Proteomes" id="UP001518925"/>
    </source>
</evidence>
<keyword evidence="3" id="KW-1185">Reference proteome</keyword>
<name>A0ABS2DDX8_9BACI</name>
<feature type="transmembrane region" description="Helical" evidence="1">
    <location>
        <begin position="32"/>
        <end position="50"/>
    </location>
</feature>
<proteinExistence type="predicted"/>
<evidence type="ECO:0000256" key="1">
    <source>
        <dbReference type="SAM" id="Phobius"/>
    </source>
</evidence>
<keyword evidence="1" id="KW-0472">Membrane</keyword>
<dbReference type="EMBL" id="JAFELM010000015">
    <property type="protein sequence ID" value="MBM6616673.1"/>
    <property type="molecule type" value="Genomic_DNA"/>
</dbReference>
<keyword evidence="1" id="KW-1133">Transmembrane helix</keyword>
<dbReference type="Proteomes" id="UP001518925">
    <property type="component" value="Unassembled WGS sequence"/>
</dbReference>
<sequence length="54" mass="5917">MQKNYTVMFLFLFVASLSGGLALKDIFQYSMLVAVGVGTVFLLCSAYFAGKKVQ</sequence>
<protein>
    <recommendedName>
        <fullName evidence="4">DUF5325 family protein</fullName>
    </recommendedName>
</protein>
<dbReference type="RefSeq" id="WP_204202063.1">
    <property type="nucleotide sequence ID" value="NZ_JAFELM010000015.1"/>
</dbReference>
<evidence type="ECO:0000313" key="2">
    <source>
        <dbReference type="EMBL" id="MBM6616673.1"/>
    </source>
</evidence>
<organism evidence="2 3">
    <name type="scientific">Bacillus suaedaesalsae</name>
    <dbReference type="NCBI Taxonomy" id="2810349"/>
    <lineage>
        <taxon>Bacteria</taxon>
        <taxon>Bacillati</taxon>
        <taxon>Bacillota</taxon>
        <taxon>Bacilli</taxon>
        <taxon>Bacillales</taxon>
        <taxon>Bacillaceae</taxon>
        <taxon>Bacillus</taxon>
    </lineage>
</organism>
<keyword evidence="1" id="KW-0812">Transmembrane</keyword>
<evidence type="ECO:0008006" key="4">
    <source>
        <dbReference type="Google" id="ProtNLM"/>
    </source>
</evidence>
<reference evidence="2 3" key="1">
    <citation type="submission" date="2021-02" db="EMBL/GenBank/DDBJ databases">
        <title>Bacillus sp. RD4P76, an endophyte from a halophyte.</title>
        <authorList>
            <person name="Sun J.-Q."/>
        </authorList>
    </citation>
    <scope>NUCLEOTIDE SEQUENCE [LARGE SCALE GENOMIC DNA]</scope>
    <source>
        <strain evidence="2 3">RD4P76</strain>
    </source>
</reference>
<comment type="caution">
    <text evidence="2">The sequence shown here is derived from an EMBL/GenBank/DDBJ whole genome shotgun (WGS) entry which is preliminary data.</text>
</comment>
<accession>A0ABS2DDX8</accession>
<gene>
    <name evidence="2" type="ORF">JR050_03130</name>
</gene>